<dbReference type="Proteomes" id="UP000319825">
    <property type="component" value="Unassembled WGS sequence"/>
</dbReference>
<gene>
    <name evidence="1" type="ORF">JD77_05587</name>
</gene>
<reference evidence="1 2" key="1">
    <citation type="submission" date="2019-07" db="EMBL/GenBank/DDBJ databases">
        <title>R&amp;d 2014.</title>
        <authorList>
            <person name="Klenk H.-P."/>
        </authorList>
    </citation>
    <scope>NUCLEOTIDE SEQUENCE [LARGE SCALE GENOMIC DNA]</scope>
    <source>
        <strain evidence="1 2">DSM 43868</strain>
    </source>
</reference>
<evidence type="ECO:0000313" key="1">
    <source>
        <dbReference type="EMBL" id="TWH70562.1"/>
    </source>
</evidence>
<comment type="caution">
    <text evidence="1">The sequence shown here is derived from an EMBL/GenBank/DDBJ whole genome shotgun (WGS) entry which is preliminary data.</text>
</comment>
<sequence>MPGEDSAGSLLAAGAVLPTGTAGAADRAVPLTARTYRHPALDDRPVVRLVDAALGEGEDIAAGFLGLTPGAEPAVVGLGPRRPLAFPEWVLVHHPADGRHALAVVPELQKLAKQARSRPKAALDGHQAVADRFARTLPHLLPTFFERAARVFLAAGQDTYATQLFNRARKAEAQHGLPIDLNRLDEVYLRFASAKVVSATALAGYAKELSARLPAAEALDRFCRLALRAAAAGVVPSAQSASAVNRLVRAATRAAGRTGAAAVADREPAYLTELLRLPVAAEAPAGWWKAHLPAVTALAGRDPAIRRSGDPAIRRSGAACST</sequence>
<dbReference type="EMBL" id="VLKE01000001">
    <property type="protein sequence ID" value="TWH70562.1"/>
    <property type="molecule type" value="Genomic_DNA"/>
</dbReference>
<accession>A0A562II43</accession>
<protein>
    <submittedName>
        <fullName evidence="1">Uncharacterized protein</fullName>
    </submittedName>
</protein>
<organism evidence="1 2">
    <name type="scientific">Micromonospora olivasterospora</name>
    <dbReference type="NCBI Taxonomy" id="1880"/>
    <lineage>
        <taxon>Bacteria</taxon>
        <taxon>Bacillati</taxon>
        <taxon>Actinomycetota</taxon>
        <taxon>Actinomycetes</taxon>
        <taxon>Micromonosporales</taxon>
        <taxon>Micromonosporaceae</taxon>
        <taxon>Micromonospora</taxon>
    </lineage>
</organism>
<name>A0A562II43_MICOL</name>
<dbReference type="AlphaFoldDB" id="A0A562II43"/>
<proteinExistence type="predicted"/>
<keyword evidence="2" id="KW-1185">Reference proteome</keyword>
<evidence type="ECO:0000313" key="2">
    <source>
        <dbReference type="Proteomes" id="UP000319825"/>
    </source>
</evidence>